<sequence>MLATLKKALKWNATKSSETKNTQTSLLLAAFIGFLEDVLFWRKMWMSLTFMFILNIIFFVSVHRQVNLLEFFLESCTAMVSIDAFECWLKHKHRTTCLKRLTNRGDQIYSAATQTKLWLQCRWNDFLYLRETNHTKAFLLINIILIIVFLTGKFINGYLLTYLLLMLICVFYKVILPVIKLCKTMRQDLESDFELEGLIPEVSEVNIKLLSIEPDPVPSLDDKQIYDYWKPEDIPLAECSDSSDNSSSLVTNFSMEKMHTLEKDVDSSDTSEDEYIPLDQQKEQVKVKSTLEVEPTSTWSSSAYNAFWNITGAVANMIQTESNETKRNRLSSIDSSDGFEMIDKNDLT</sequence>
<dbReference type="EMBL" id="CM056791">
    <property type="protein sequence ID" value="KAJ8725636.1"/>
    <property type="molecule type" value="Genomic_DNA"/>
</dbReference>
<protein>
    <submittedName>
        <fullName evidence="1">Uncharacterized protein</fullName>
    </submittedName>
</protein>
<evidence type="ECO:0000313" key="1">
    <source>
        <dbReference type="EMBL" id="KAJ8725636.1"/>
    </source>
</evidence>
<reference evidence="1" key="1">
    <citation type="submission" date="2023-03" db="EMBL/GenBank/DDBJ databases">
        <title>Chromosome-level genomes of two armyworms, Mythimna separata and Mythimna loreyi, provide insights into the biosynthesis and reception of sex pheromones.</title>
        <authorList>
            <person name="Zhao H."/>
        </authorList>
    </citation>
    <scope>NUCLEOTIDE SEQUENCE</scope>
    <source>
        <strain evidence="1">BeijingLab</strain>
    </source>
</reference>
<accession>A0ACC2QU91</accession>
<proteinExistence type="predicted"/>
<evidence type="ECO:0000313" key="2">
    <source>
        <dbReference type="Proteomes" id="UP001231649"/>
    </source>
</evidence>
<dbReference type="Proteomes" id="UP001231649">
    <property type="component" value="Chromosome 15"/>
</dbReference>
<organism evidence="1 2">
    <name type="scientific">Mythimna loreyi</name>
    <dbReference type="NCBI Taxonomy" id="667449"/>
    <lineage>
        <taxon>Eukaryota</taxon>
        <taxon>Metazoa</taxon>
        <taxon>Ecdysozoa</taxon>
        <taxon>Arthropoda</taxon>
        <taxon>Hexapoda</taxon>
        <taxon>Insecta</taxon>
        <taxon>Pterygota</taxon>
        <taxon>Neoptera</taxon>
        <taxon>Endopterygota</taxon>
        <taxon>Lepidoptera</taxon>
        <taxon>Glossata</taxon>
        <taxon>Ditrysia</taxon>
        <taxon>Noctuoidea</taxon>
        <taxon>Noctuidae</taxon>
        <taxon>Noctuinae</taxon>
        <taxon>Hadenini</taxon>
        <taxon>Mythimna</taxon>
    </lineage>
</organism>
<gene>
    <name evidence="1" type="ORF">PYW08_003819</name>
</gene>
<comment type="caution">
    <text evidence="1">The sequence shown here is derived from an EMBL/GenBank/DDBJ whole genome shotgun (WGS) entry which is preliminary data.</text>
</comment>
<name>A0ACC2QU91_9NEOP</name>
<keyword evidence="2" id="KW-1185">Reference proteome</keyword>